<dbReference type="AlphaFoldDB" id="A0AAV0R459"/>
<keyword evidence="3" id="KW-1185">Reference proteome</keyword>
<feature type="compositionally biased region" description="Low complexity" evidence="1">
    <location>
        <begin position="233"/>
        <end position="248"/>
    </location>
</feature>
<dbReference type="Proteomes" id="UP001154282">
    <property type="component" value="Unassembled WGS sequence"/>
</dbReference>
<feature type="region of interest" description="Disordered" evidence="1">
    <location>
        <begin position="111"/>
        <end position="278"/>
    </location>
</feature>
<organism evidence="2 3">
    <name type="scientific">Linum tenue</name>
    <dbReference type="NCBI Taxonomy" id="586396"/>
    <lineage>
        <taxon>Eukaryota</taxon>
        <taxon>Viridiplantae</taxon>
        <taxon>Streptophyta</taxon>
        <taxon>Embryophyta</taxon>
        <taxon>Tracheophyta</taxon>
        <taxon>Spermatophyta</taxon>
        <taxon>Magnoliopsida</taxon>
        <taxon>eudicotyledons</taxon>
        <taxon>Gunneridae</taxon>
        <taxon>Pentapetalae</taxon>
        <taxon>rosids</taxon>
        <taxon>fabids</taxon>
        <taxon>Malpighiales</taxon>
        <taxon>Linaceae</taxon>
        <taxon>Linum</taxon>
    </lineage>
</organism>
<accession>A0AAV0R459</accession>
<feature type="compositionally biased region" description="Polar residues" evidence="1">
    <location>
        <begin position="269"/>
        <end position="278"/>
    </location>
</feature>
<sequence length="278" mass="28994">MDDYNINVDGDTMDCSISNDDDKDGASSGDDDMTIGMSSIPGNAGLLRWAVSSLTLKGKPSEQAAPLAPANLATPLTSAASNHLMPALVTTLNSFVMDTHSTVSDRAMSSMDFADQPEPGSPTSTDADGWGEIENGIGEDHNVEKDGWDELEPLEEPKPSPALASIQAAQKRPVVQPVSQAKQPATSLRPKTTAKPPRDEDDDLWGSIAAPAPKIGSKPLNTKPSASFDNDDPWAAIAAPAPTTRAKPLSLGRGRGSKTTAPKLGAQRINRTGSSGGI</sequence>
<feature type="compositionally biased region" description="Basic and acidic residues" evidence="1">
    <location>
        <begin position="138"/>
        <end position="148"/>
    </location>
</feature>
<name>A0AAV0R459_9ROSI</name>
<feature type="compositionally biased region" description="Acidic residues" evidence="1">
    <location>
        <begin position="19"/>
        <end position="33"/>
    </location>
</feature>
<evidence type="ECO:0000313" key="2">
    <source>
        <dbReference type="EMBL" id="CAI0552285.1"/>
    </source>
</evidence>
<feature type="compositionally biased region" description="Polar residues" evidence="1">
    <location>
        <begin position="219"/>
        <end position="228"/>
    </location>
</feature>
<gene>
    <name evidence="2" type="ORF">LITE_LOCUS46358</name>
</gene>
<proteinExistence type="predicted"/>
<protein>
    <submittedName>
        <fullName evidence="2">Uncharacterized protein</fullName>
    </submittedName>
</protein>
<feature type="region of interest" description="Disordered" evidence="1">
    <location>
        <begin position="1"/>
        <end position="37"/>
    </location>
</feature>
<comment type="caution">
    <text evidence="2">The sequence shown here is derived from an EMBL/GenBank/DDBJ whole genome shotgun (WGS) entry which is preliminary data.</text>
</comment>
<evidence type="ECO:0000313" key="3">
    <source>
        <dbReference type="Proteomes" id="UP001154282"/>
    </source>
</evidence>
<feature type="compositionally biased region" description="Polar residues" evidence="1">
    <location>
        <begin position="177"/>
        <end position="190"/>
    </location>
</feature>
<reference evidence="2" key="1">
    <citation type="submission" date="2022-08" db="EMBL/GenBank/DDBJ databases">
        <authorList>
            <person name="Gutierrez-Valencia J."/>
        </authorList>
    </citation>
    <scope>NUCLEOTIDE SEQUENCE</scope>
</reference>
<dbReference type="EMBL" id="CAMGYJ010000010">
    <property type="protein sequence ID" value="CAI0552285.1"/>
    <property type="molecule type" value="Genomic_DNA"/>
</dbReference>
<evidence type="ECO:0000256" key="1">
    <source>
        <dbReference type="SAM" id="MobiDB-lite"/>
    </source>
</evidence>